<reference evidence="1 2" key="1">
    <citation type="submission" date="2019-10" db="EMBL/GenBank/DDBJ databases">
        <title>Genome Sequences from Six Type Strain Members of the Archaeal Family Sulfolobaceae: Acidianus ambivalens, Acidianus infernus, Metallosphaera prunae, Stygiolobus azoricus, Sulfolobus metallicus, and Sulfurisphaera ohwakuensis.</title>
        <authorList>
            <person name="Counts J.A."/>
            <person name="Kelly R.M."/>
        </authorList>
    </citation>
    <scope>NUCLEOTIDE SEQUENCE [LARGE SCALE GENOMIC DNA]</scope>
    <source>
        <strain evidence="1 2">FC6</strain>
    </source>
</reference>
<organism evidence="1 2">
    <name type="scientific">Stygiolobus azoricus</name>
    <dbReference type="NCBI Taxonomy" id="41675"/>
    <lineage>
        <taxon>Archaea</taxon>
        <taxon>Thermoproteota</taxon>
        <taxon>Thermoprotei</taxon>
        <taxon>Sulfolobales</taxon>
        <taxon>Sulfolobaceae</taxon>
        <taxon>Stygiolobus</taxon>
    </lineage>
</organism>
<evidence type="ECO:0000313" key="2">
    <source>
        <dbReference type="Proteomes" id="UP000423396"/>
    </source>
</evidence>
<proteinExistence type="predicted"/>
<keyword evidence="2" id="KW-1185">Reference proteome</keyword>
<evidence type="ECO:0000313" key="1">
    <source>
        <dbReference type="EMBL" id="QGR19114.1"/>
    </source>
</evidence>
<sequence>MRKITTPCEDAFKIVVPVLRLAIAKRLIEKGVPVVKASKEVGISATTYEKQIKMKGEQVKKVNSDEEISDMLDSLVGRILSGQTIETTSFCILCSRSRRIFNLPPCPNL</sequence>
<dbReference type="KEGG" id="sazo:D1868_03390"/>
<dbReference type="GeneID" id="42798083"/>
<dbReference type="AlphaFoldDB" id="A0A650CMP1"/>
<dbReference type="EMBL" id="CP045483">
    <property type="protein sequence ID" value="QGR19114.1"/>
    <property type="molecule type" value="Genomic_DNA"/>
</dbReference>
<name>A0A650CMP1_9CREN</name>
<gene>
    <name evidence="1" type="ORF">D1868_03390</name>
</gene>
<dbReference type="Proteomes" id="UP000423396">
    <property type="component" value="Chromosome"/>
</dbReference>
<accession>A0A650CMP1</accession>
<dbReference type="OrthoDB" id="33473at2157"/>
<dbReference type="RefSeq" id="WP_156005546.1">
    <property type="nucleotide sequence ID" value="NZ_CP045483.1"/>
</dbReference>
<protein>
    <submittedName>
        <fullName evidence="1">Transcriptional regulator</fullName>
    </submittedName>
</protein>